<dbReference type="SMART" id="SM00957">
    <property type="entry name" value="SecA_DEAD"/>
    <property type="match status" value="1"/>
</dbReference>
<dbReference type="PANTHER" id="PTHR30612">
    <property type="entry name" value="SECA INNER MEMBRANE COMPONENT OF SEC PROTEIN SECRETION SYSTEM"/>
    <property type="match status" value="1"/>
</dbReference>
<comment type="subcellular location">
    <subcellularLocation>
        <location evidence="15">Cell membrane</location>
        <topology evidence="15">Peripheral membrane protein</topology>
        <orientation evidence="15">Cytoplasmic side</orientation>
    </subcellularLocation>
    <subcellularLocation>
        <location evidence="15">Cytoplasm</location>
    </subcellularLocation>
    <subcellularLocation>
        <location evidence="2">Membrane</location>
        <topology evidence="2">Peripheral membrane protein</topology>
    </subcellularLocation>
    <text evidence="15">Distribution is 50-50.</text>
</comment>
<dbReference type="CDD" id="cd17928">
    <property type="entry name" value="DEXDc_SecA"/>
    <property type="match status" value="1"/>
</dbReference>
<evidence type="ECO:0000256" key="16">
    <source>
        <dbReference type="RuleBase" id="RU003874"/>
    </source>
</evidence>
<dbReference type="Pfam" id="PF01043">
    <property type="entry name" value="SecA_PP_bind"/>
    <property type="match status" value="1"/>
</dbReference>
<evidence type="ECO:0000256" key="8">
    <source>
        <dbReference type="ARBA" id="ARBA00022741"/>
    </source>
</evidence>
<comment type="function">
    <text evidence="15">Part of the Sec protein translocase complex. Interacts with the SecYEG preprotein conducting channel. Has a central role in coupling the hydrolysis of ATP to the transfer of proteins into and across the cell membrane, serving as an ATP-driven molecular motor driving the stepwise translocation of polypeptide chains across the membrane.</text>
</comment>
<evidence type="ECO:0000256" key="13">
    <source>
        <dbReference type="ARBA" id="ARBA00023010"/>
    </source>
</evidence>
<dbReference type="Pfam" id="PF02810">
    <property type="entry name" value="SEC-C"/>
    <property type="match status" value="1"/>
</dbReference>
<evidence type="ECO:0000256" key="2">
    <source>
        <dbReference type="ARBA" id="ARBA00004170"/>
    </source>
</evidence>
<evidence type="ECO:0000256" key="7">
    <source>
        <dbReference type="ARBA" id="ARBA00022723"/>
    </source>
</evidence>
<evidence type="ECO:0000313" key="22">
    <source>
        <dbReference type="Proteomes" id="UP001601058"/>
    </source>
</evidence>
<dbReference type="Gene3D" id="3.90.1440.10">
    <property type="entry name" value="SecA, preprotein cross-linking domain"/>
    <property type="match status" value="1"/>
</dbReference>
<accession>A0ABW6JXF0</accession>
<evidence type="ECO:0000259" key="18">
    <source>
        <dbReference type="PROSITE" id="PS51192"/>
    </source>
</evidence>
<dbReference type="SUPFAM" id="SSF81886">
    <property type="entry name" value="Helical scaffold and wing domains of SecA"/>
    <property type="match status" value="1"/>
</dbReference>
<keyword evidence="17" id="KW-0175">Coiled coil</keyword>
<evidence type="ECO:0000256" key="5">
    <source>
        <dbReference type="ARBA" id="ARBA00022475"/>
    </source>
</evidence>
<keyword evidence="12 15" id="KW-1278">Translocase</keyword>
<keyword evidence="8 15" id="KW-0547">Nucleotide-binding</keyword>
<dbReference type="PROSITE" id="PS51192">
    <property type="entry name" value="HELICASE_ATP_BIND_1"/>
    <property type="match status" value="1"/>
</dbReference>
<evidence type="ECO:0000256" key="6">
    <source>
        <dbReference type="ARBA" id="ARBA00022490"/>
    </source>
</evidence>
<dbReference type="SUPFAM" id="SSF81767">
    <property type="entry name" value="Pre-protein crosslinking domain of SecA"/>
    <property type="match status" value="1"/>
</dbReference>
<feature type="binding site" evidence="15">
    <location>
        <position position="85"/>
    </location>
    <ligand>
        <name>ATP</name>
        <dbReference type="ChEBI" id="CHEBI:30616"/>
    </ligand>
</feature>
<dbReference type="InterPro" id="IPR000185">
    <property type="entry name" value="SecA"/>
</dbReference>
<keyword evidence="7" id="KW-0479">Metal-binding</keyword>
<comment type="subunit">
    <text evidence="15">Monomer and homodimer. Part of the essential Sec protein translocation apparatus which comprises SecA, SecYEG and auxiliary proteins SecDF. Other proteins may also be involved.</text>
</comment>
<feature type="binding site" evidence="15">
    <location>
        <position position="492"/>
    </location>
    <ligand>
        <name>ATP</name>
        <dbReference type="ChEBI" id="CHEBI:30616"/>
    </ligand>
</feature>
<evidence type="ECO:0000256" key="12">
    <source>
        <dbReference type="ARBA" id="ARBA00022967"/>
    </source>
</evidence>
<dbReference type="InterPro" id="IPR027417">
    <property type="entry name" value="P-loop_NTPase"/>
</dbReference>
<proteinExistence type="inferred from homology"/>
<evidence type="ECO:0000259" key="20">
    <source>
        <dbReference type="PROSITE" id="PS51196"/>
    </source>
</evidence>
<dbReference type="InterPro" id="IPR044722">
    <property type="entry name" value="SecA_SF2_C"/>
</dbReference>
<dbReference type="InterPro" id="IPR036266">
    <property type="entry name" value="SecA_Wing/Scaffold_sf"/>
</dbReference>
<name>A0ABW6JXF0_9BACI</name>
<dbReference type="InterPro" id="IPR004027">
    <property type="entry name" value="SEC_C_motif"/>
</dbReference>
<evidence type="ECO:0000256" key="14">
    <source>
        <dbReference type="ARBA" id="ARBA00023136"/>
    </source>
</evidence>
<dbReference type="NCBIfam" id="NF009538">
    <property type="entry name" value="PRK12904.1"/>
    <property type="match status" value="1"/>
</dbReference>
<keyword evidence="6 15" id="KW-0963">Cytoplasm</keyword>
<gene>
    <name evidence="15 21" type="primary">secA</name>
    <name evidence="21" type="ORF">ACFYKT_09275</name>
</gene>
<feature type="domain" description="SecA family profile" evidence="20">
    <location>
        <begin position="1"/>
        <end position="570"/>
    </location>
</feature>
<comment type="similarity">
    <text evidence="3 15 16">Belongs to the SecA family.</text>
</comment>
<comment type="caution">
    <text evidence="21">The sequence shown here is derived from an EMBL/GenBank/DDBJ whole genome shotgun (WGS) entry which is preliminary data.</text>
</comment>
<dbReference type="PANTHER" id="PTHR30612:SF0">
    <property type="entry name" value="CHLOROPLAST PROTEIN-TRANSPORTING ATPASE"/>
    <property type="match status" value="1"/>
</dbReference>
<dbReference type="PROSITE" id="PS51194">
    <property type="entry name" value="HELICASE_CTER"/>
    <property type="match status" value="1"/>
</dbReference>
<dbReference type="EC" id="7.4.2.8" evidence="15"/>
<dbReference type="InterPro" id="IPR014018">
    <property type="entry name" value="SecA_motor_DEAD"/>
</dbReference>
<keyword evidence="22" id="KW-1185">Reference proteome</keyword>
<dbReference type="RefSeq" id="WP_389218661.1">
    <property type="nucleotide sequence ID" value="NZ_JBIACJ010000004.1"/>
</dbReference>
<feature type="coiled-coil region" evidence="17">
    <location>
        <begin position="9"/>
        <end position="36"/>
    </location>
</feature>
<keyword evidence="10 15" id="KW-0067">ATP-binding</keyword>
<evidence type="ECO:0000256" key="1">
    <source>
        <dbReference type="ARBA" id="ARBA00001947"/>
    </source>
</evidence>
<dbReference type="PROSITE" id="PS51196">
    <property type="entry name" value="SECA_MOTOR_DEAD"/>
    <property type="match status" value="1"/>
</dbReference>
<keyword evidence="4 15" id="KW-0813">Transport</keyword>
<dbReference type="Gene3D" id="3.40.50.300">
    <property type="entry name" value="P-loop containing nucleotide triphosphate hydrolases"/>
    <property type="match status" value="3"/>
</dbReference>
<evidence type="ECO:0000313" key="21">
    <source>
        <dbReference type="EMBL" id="MFE8696526.1"/>
    </source>
</evidence>
<keyword evidence="5 15" id="KW-1003">Cell membrane</keyword>
<keyword evidence="13 15" id="KW-0811">Translocation</keyword>
<evidence type="ECO:0000256" key="9">
    <source>
        <dbReference type="ARBA" id="ARBA00022833"/>
    </source>
</evidence>
<feature type="domain" description="Helicase ATP-binding" evidence="18">
    <location>
        <begin position="87"/>
        <end position="245"/>
    </location>
</feature>
<dbReference type="CDD" id="cd18803">
    <property type="entry name" value="SF2_C_secA"/>
    <property type="match status" value="1"/>
</dbReference>
<keyword evidence="9" id="KW-0862">Zinc</keyword>
<feature type="domain" description="Helicase C-terminal" evidence="19">
    <location>
        <begin position="414"/>
        <end position="586"/>
    </location>
</feature>
<dbReference type="InterPro" id="IPR001650">
    <property type="entry name" value="Helicase_C-like"/>
</dbReference>
<dbReference type="Pfam" id="PF21090">
    <property type="entry name" value="P-loop_SecA"/>
    <property type="match status" value="2"/>
</dbReference>
<keyword evidence="11 15" id="KW-0653">Protein transport</keyword>
<evidence type="ECO:0000256" key="11">
    <source>
        <dbReference type="ARBA" id="ARBA00022927"/>
    </source>
</evidence>
<dbReference type="HAMAP" id="MF_01382">
    <property type="entry name" value="SecA"/>
    <property type="match status" value="1"/>
</dbReference>
<evidence type="ECO:0000256" key="17">
    <source>
        <dbReference type="SAM" id="Coils"/>
    </source>
</evidence>
<dbReference type="NCBIfam" id="TIGR00963">
    <property type="entry name" value="secA"/>
    <property type="match status" value="1"/>
</dbReference>
<sequence>MLGILNKVFDQNKRELKRLTRIAEQVEALASDTEKLTDDELRGKTEEFKARYQKGETLDDLLVEAFAVVREGAKRVLGLYPYPVQLMGGASLHEGNISEMKTGEGKTLTATMPVYLNALSGKGVHVVTVNEYLASRDANEMGELYEFLGLTVGLNLNGLSKEEKQAAYAADITYSTNNELGFDYLRDNMVLYKEQKVQRPLFYAVIDEVDSILIDEARTPLIISGTAQKSTALYIQANAFVRTLKKEEDYTYDEKTKGVQLTEEGMTKAERAFGIENLFDITHVTLNHHITQALKAHSSMHLDVDYVVQEGEIVIVDQFTGRLMKGRRYSDGLHQAIEAKEGLDIQNESMTLATITFQNYFRMYEKLAGMTGTAKTEEEEFRNIYNMYVVVIPTNRPIARDDRADLIYSSTDGKFRAVVEDIAERHKNGQPVLVGTVAIETSEIISKYLTKKGVQHNVLNAKNHGREAEIILDAGKKGSVTIATNMAGRGTDIKLGEGVKELGGLAVIGTERHESRRIDNQLRGRSGRQGDPGITQFYLSMEDELMRRFGSDNMKSMMERLGMDDTQPIQSKMVSKAVESAQKRVEGNNFDARKQLLSYDDVLRQQREILYGQRNEVLESENLREIVEKMLMTSIERNVYAFAPANGDEEDWNLPGLIDYVNGNLLHEGDITVDMLKGKDTDEIVEAIFAKVKERYDEKEEYLQPEQMREFEKVIVLRAVDMKWIDHIDAMDQLRQGIHLRAYGQINPLQEYQQEGFAMFENMIAAVEEDVAKYIMKAEIRNNLERQEVAKGQAVNPKEDGEKVKKKPVTKQLDVGRNDPCICGSGKKYKNCCGI</sequence>
<dbReference type="SMART" id="SM00958">
    <property type="entry name" value="SecA_PP_bind"/>
    <property type="match status" value="1"/>
</dbReference>
<evidence type="ECO:0000256" key="3">
    <source>
        <dbReference type="ARBA" id="ARBA00007650"/>
    </source>
</evidence>
<comment type="catalytic activity">
    <reaction evidence="15">
        <text>ATP + H2O + cellular proteinSide 1 = ADP + phosphate + cellular proteinSide 2.</text>
        <dbReference type="EC" id="7.4.2.8"/>
    </reaction>
</comment>
<dbReference type="SUPFAM" id="SSF52540">
    <property type="entry name" value="P-loop containing nucleoside triphosphate hydrolases"/>
    <property type="match status" value="2"/>
</dbReference>
<evidence type="ECO:0000259" key="19">
    <source>
        <dbReference type="PROSITE" id="PS51194"/>
    </source>
</evidence>
<evidence type="ECO:0000256" key="15">
    <source>
        <dbReference type="HAMAP-Rule" id="MF_01382"/>
    </source>
</evidence>
<dbReference type="Pfam" id="PF07516">
    <property type="entry name" value="SecA_SW"/>
    <property type="match status" value="1"/>
</dbReference>
<dbReference type="InterPro" id="IPR011115">
    <property type="entry name" value="SecA_DEAD"/>
</dbReference>
<dbReference type="EMBL" id="JBIACJ010000004">
    <property type="protein sequence ID" value="MFE8696526.1"/>
    <property type="molecule type" value="Genomic_DNA"/>
</dbReference>
<comment type="cofactor">
    <cofactor evidence="1">
        <name>Zn(2+)</name>
        <dbReference type="ChEBI" id="CHEBI:29105"/>
    </cofactor>
</comment>
<dbReference type="NCBIfam" id="NF006630">
    <property type="entry name" value="PRK09200.1"/>
    <property type="match status" value="1"/>
</dbReference>
<evidence type="ECO:0000256" key="10">
    <source>
        <dbReference type="ARBA" id="ARBA00022840"/>
    </source>
</evidence>
<dbReference type="Pfam" id="PF07517">
    <property type="entry name" value="SecA_DEAD"/>
    <property type="match status" value="1"/>
</dbReference>
<dbReference type="Gene3D" id="1.10.3060.10">
    <property type="entry name" value="Helical scaffold and wing domains of SecA"/>
    <property type="match status" value="1"/>
</dbReference>
<keyword evidence="14 15" id="KW-0472">Membrane</keyword>
<feature type="binding site" evidence="15">
    <location>
        <begin position="103"/>
        <end position="107"/>
    </location>
    <ligand>
        <name>ATP</name>
        <dbReference type="ChEBI" id="CHEBI:30616"/>
    </ligand>
</feature>
<dbReference type="InterPro" id="IPR014001">
    <property type="entry name" value="Helicase_ATP-bd"/>
</dbReference>
<dbReference type="PRINTS" id="PR00906">
    <property type="entry name" value="SECA"/>
</dbReference>
<dbReference type="InterPro" id="IPR036670">
    <property type="entry name" value="SecA_X-link_sf"/>
</dbReference>
<protein>
    <recommendedName>
        <fullName evidence="15 16">Protein translocase subunit SecA</fullName>
        <ecNumber evidence="15">7.4.2.8</ecNumber>
    </recommendedName>
</protein>
<dbReference type="InterPro" id="IPR011130">
    <property type="entry name" value="SecA_preprotein_X-link_dom"/>
</dbReference>
<organism evidence="21 22">
    <name type="scientific">Cytobacillus mangrovibacter</name>
    <dbReference type="NCBI Taxonomy" id="3299024"/>
    <lineage>
        <taxon>Bacteria</taxon>
        <taxon>Bacillati</taxon>
        <taxon>Bacillota</taxon>
        <taxon>Bacilli</taxon>
        <taxon>Bacillales</taxon>
        <taxon>Bacillaceae</taxon>
        <taxon>Cytobacillus</taxon>
    </lineage>
</organism>
<reference evidence="21 22" key="1">
    <citation type="submission" date="2024-08" db="EMBL/GenBank/DDBJ databases">
        <title>Two novel Cytobacillus novel species.</title>
        <authorList>
            <person name="Liu G."/>
        </authorList>
    </citation>
    <scope>NUCLEOTIDE SEQUENCE [LARGE SCALE GENOMIC DNA]</scope>
    <source>
        <strain evidence="21 22">FJAT-53684</strain>
    </source>
</reference>
<dbReference type="InterPro" id="IPR011116">
    <property type="entry name" value="SecA_Wing/Scaffold"/>
</dbReference>
<dbReference type="InterPro" id="IPR020937">
    <property type="entry name" value="SecA_CS"/>
</dbReference>
<dbReference type="Proteomes" id="UP001601058">
    <property type="component" value="Unassembled WGS sequence"/>
</dbReference>
<evidence type="ECO:0000256" key="4">
    <source>
        <dbReference type="ARBA" id="ARBA00022448"/>
    </source>
</evidence>
<dbReference type="PROSITE" id="PS01312">
    <property type="entry name" value="SECA"/>
    <property type="match status" value="1"/>
</dbReference>